<keyword evidence="2" id="KW-1185">Reference proteome</keyword>
<reference evidence="1 2" key="1">
    <citation type="submission" date="2020-10" db="EMBL/GenBank/DDBJ databases">
        <authorList>
            <person name="Peeters C."/>
        </authorList>
    </citation>
    <scope>NUCLEOTIDE SEQUENCE [LARGE SCALE GENOMIC DNA]</scope>
    <source>
        <strain evidence="1 2">LMG 28140</strain>
    </source>
</reference>
<dbReference type="EMBL" id="CAJHCP010000002">
    <property type="protein sequence ID" value="CAD6516548.1"/>
    <property type="molecule type" value="Genomic_DNA"/>
</dbReference>
<name>A0ABN7HFW5_9BURK</name>
<organism evidence="1 2">
    <name type="scientific">Paraburkholderia metrosideri</name>
    <dbReference type="NCBI Taxonomy" id="580937"/>
    <lineage>
        <taxon>Bacteria</taxon>
        <taxon>Pseudomonadati</taxon>
        <taxon>Pseudomonadota</taxon>
        <taxon>Betaproteobacteria</taxon>
        <taxon>Burkholderiales</taxon>
        <taxon>Burkholderiaceae</taxon>
        <taxon>Paraburkholderia</taxon>
    </lineage>
</organism>
<dbReference type="Proteomes" id="UP000598032">
    <property type="component" value="Unassembled WGS sequence"/>
</dbReference>
<comment type="caution">
    <text evidence="1">The sequence shown here is derived from an EMBL/GenBank/DDBJ whole genome shotgun (WGS) entry which is preliminary data.</text>
</comment>
<protein>
    <submittedName>
        <fullName evidence="1">Uncharacterized protein</fullName>
    </submittedName>
</protein>
<evidence type="ECO:0000313" key="2">
    <source>
        <dbReference type="Proteomes" id="UP000598032"/>
    </source>
</evidence>
<accession>A0ABN7HFW5</accession>
<evidence type="ECO:0000313" key="1">
    <source>
        <dbReference type="EMBL" id="CAD6516548.1"/>
    </source>
</evidence>
<gene>
    <name evidence="1" type="ORF">LMG28140_00800</name>
</gene>
<sequence length="78" mass="9138">MLAGQHDLIPQTLFIRCKLMLQRKRGPWSPFFPQTLVNVRRIYRQTTKCAGSGEGLVKDNKICGITNFFVMRHTIFRR</sequence>
<proteinExistence type="predicted"/>